<comment type="cofactor">
    <cofactor evidence="1">
        <name>Mg(2+)</name>
        <dbReference type="ChEBI" id="CHEBI:18420"/>
    </cofactor>
</comment>
<keyword evidence="5 9" id="KW-0548">Nucleotidyltransferase</keyword>
<dbReference type="Gene3D" id="3.90.550.10">
    <property type="entry name" value="Spore Coat Polysaccharide Biosynthesis Protein SpsA, Chain A"/>
    <property type="match status" value="1"/>
</dbReference>
<dbReference type="CDD" id="cd02538">
    <property type="entry name" value="G1P_TT_short"/>
    <property type="match status" value="1"/>
</dbReference>
<proteinExistence type="inferred from homology"/>
<gene>
    <name evidence="11" type="primary">rfbA</name>
    <name evidence="11" type="ORF">ESZ48_13110</name>
</gene>
<name>A0A4Q0XE52_9FLAO</name>
<dbReference type="PANTHER" id="PTHR43532:SF1">
    <property type="entry name" value="GLUCOSE-1-PHOSPHATE THYMIDYLYLTRANSFERASE 1"/>
    <property type="match status" value="1"/>
</dbReference>
<evidence type="ECO:0000313" key="11">
    <source>
        <dbReference type="EMBL" id="RXJ46027.1"/>
    </source>
</evidence>
<dbReference type="RefSeq" id="WP_129017957.1">
    <property type="nucleotide sequence ID" value="NZ_SDDZ01000008.1"/>
</dbReference>
<evidence type="ECO:0000256" key="8">
    <source>
        <dbReference type="ARBA" id="ARBA00049336"/>
    </source>
</evidence>
<dbReference type="PANTHER" id="PTHR43532">
    <property type="entry name" value="GLUCOSE-1-PHOSPHATE THYMIDYLYLTRANSFERASE"/>
    <property type="match status" value="1"/>
</dbReference>
<evidence type="ECO:0000256" key="2">
    <source>
        <dbReference type="ARBA" id="ARBA00010480"/>
    </source>
</evidence>
<reference evidence="11 12" key="1">
    <citation type="submission" date="2019-01" db="EMBL/GenBank/DDBJ databases">
        <title>Genome sequence of the Antarctic species Gelidibacter gilvus ACAM 158(T).</title>
        <authorList>
            <person name="Bowman J.P."/>
        </authorList>
    </citation>
    <scope>NUCLEOTIDE SEQUENCE [LARGE SCALE GENOMIC DNA]</scope>
    <source>
        <strain evidence="11 12">IC158</strain>
    </source>
</reference>
<dbReference type="EC" id="2.7.7.24" evidence="3 9"/>
<evidence type="ECO:0000259" key="10">
    <source>
        <dbReference type="Pfam" id="PF00483"/>
    </source>
</evidence>
<dbReference type="InterPro" id="IPR029044">
    <property type="entry name" value="Nucleotide-diphossugar_trans"/>
</dbReference>
<evidence type="ECO:0000256" key="4">
    <source>
        <dbReference type="ARBA" id="ARBA00022679"/>
    </source>
</evidence>
<dbReference type="InterPro" id="IPR005835">
    <property type="entry name" value="NTP_transferase_dom"/>
</dbReference>
<evidence type="ECO:0000256" key="6">
    <source>
        <dbReference type="ARBA" id="ARBA00022723"/>
    </source>
</evidence>
<keyword evidence="12" id="KW-1185">Reference proteome</keyword>
<evidence type="ECO:0000256" key="1">
    <source>
        <dbReference type="ARBA" id="ARBA00001946"/>
    </source>
</evidence>
<dbReference type="AlphaFoldDB" id="A0A4Q0XE52"/>
<evidence type="ECO:0000256" key="5">
    <source>
        <dbReference type="ARBA" id="ARBA00022695"/>
    </source>
</evidence>
<dbReference type="InterPro" id="IPR005907">
    <property type="entry name" value="G1P_thy_trans_s"/>
</dbReference>
<dbReference type="NCBIfam" id="TIGR01207">
    <property type="entry name" value="rmlA"/>
    <property type="match status" value="1"/>
</dbReference>
<dbReference type="SUPFAM" id="SSF53448">
    <property type="entry name" value="Nucleotide-diphospho-sugar transferases"/>
    <property type="match status" value="1"/>
</dbReference>
<keyword evidence="6 9" id="KW-0479">Metal-binding</keyword>
<dbReference type="EMBL" id="SDDZ01000008">
    <property type="protein sequence ID" value="RXJ46027.1"/>
    <property type="molecule type" value="Genomic_DNA"/>
</dbReference>
<comment type="catalytic activity">
    <reaction evidence="8 9">
        <text>dTTP + alpha-D-glucose 1-phosphate + H(+) = dTDP-alpha-D-glucose + diphosphate</text>
        <dbReference type="Rhea" id="RHEA:15225"/>
        <dbReference type="ChEBI" id="CHEBI:15378"/>
        <dbReference type="ChEBI" id="CHEBI:33019"/>
        <dbReference type="ChEBI" id="CHEBI:37568"/>
        <dbReference type="ChEBI" id="CHEBI:57477"/>
        <dbReference type="ChEBI" id="CHEBI:58601"/>
        <dbReference type="EC" id="2.7.7.24"/>
    </reaction>
</comment>
<sequence>MKGIILAGGSGTRLHPLTLAVSKQLLPIYDKPMIYYPLSVLMLAGIRDILIISTPHDLPNFKQLFGNGSQFGINLTYKEQPSPDGLAQAFILGEEFIGNDDVCLVLGDNIFYGSGLQKILKESVKSVEEKGKAIVFGNYVRDPERYGVAEFDAEHNVISIEEKPEHPKSNFAVVGLYFYPNSVIEIAKNVKPSHRGELEITSVNQAYLEDENLKLQILSRGFAWLDTGTHEALTEATEFVKAVEKRTGLKIACLEEIAINYGWVSKEKVAKEIENLKGDYFDYLKLIISK</sequence>
<dbReference type="Proteomes" id="UP000289792">
    <property type="component" value="Unassembled WGS sequence"/>
</dbReference>
<accession>A0A4Q0XE52</accession>
<dbReference type="OrthoDB" id="9803871at2"/>
<evidence type="ECO:0000313" key="12">
    <source>
        <dbReference type="Proteomes" id="UP000289792"/>
    </source>
</evidence>
<evidence type="ECO:0000256" key="7">
    <source>
        <dbReference type="ARBA" id="ARBA00022842"/>
    </source>
</evidence>
<dbReference type="GO" id="GO:0046872">
    <property type="term" value="F:metal ion binding"/>
    <property type="evidence" value="ECO:0007669"/>
    <property type="project" value="UniProtKB-KW"/>
</dbReference>
<feature type="domain" description="Nucleotidyl transferase" evidence="10">
    <location>
        <begin position="2"/>
        <end position="241"/>
    </location>
</feature>
<keyword evidence="7 9" id="KW-0460">Magnesium</keyword>
<comment type="similarity">
    <text evidence="2 9">Belongs to the glucose-1-phosphate thymidylyltransferase family.</text>
</comment>
<dbReference type="GO" id="GO:0008879">
    <property type="term" value="F:glucose-1-phosphate thymidylyltransferase activity"/>
    <property type="evidence" value="ECO:0007669"/>
    <property type="project" value="UniProtKB-EC"/>
</dbReference>
<protein>
    <recommendedName>
        <fullName evidence="3 9">Glucose-1-phosphate thymidylyltransferase</fullName>
        <ecNumber evidence="3 9">2.7.7.24</ecNumber>
    </recommendedName>
</protein>
<evidence type="ECO:0000256" key="3">
    <source>
        <dbReference type="ARBA" id="ARBA00012461"/>
    </source>
</evidence>
<organism evidence="11 12">
    <name type="scientific">Gelidibacter gilvus</name>
    <dbReference type="NCBI Taxonomy" id="59602"/>
    <lineage>
        <taxon>Bacteria</taxon>
        <taxon>Pseudomonadati</taxon>
        <taxon>Bacteroidota</taxon>
        <taxon>Flavobacteriia</taxon>
        <taxon>Flavobacteriales</taxon>
        <taxon>Flavobacteriaceae</taxon>
        <taxon>Gelidibacter</taxon>
    </lineage>
</organism>
<keyword evidence="4 9" id="KW-0808">Transferase</keyword>
<evidence type="ECO:0000256" key="9">
    <source>
        <dbReference type="RuleBase" id="RU003706"/>
    </source>
</evidence>
<dbReference type="Pfam" id="PF00483">
    <property type="entry name" value="NTP_transferase"/>
    <property type="match status" value="1"/>
</dbReference>
<comment type="caution">
    <text evidence="11">The sequence shown here is derived from an EMBL/GenBank/DDBJ whole genome shotgun (WGS) entry which is preliminary data.</text>
</comment>
<dbReference type="FunFam" id="3.90.550.10:FF:000023">
    <property type="entry name" value="Glucose-1-phosphate thymidylyltransferase"/>
    <property type="match status" value="1"/>
</dbReference>
<comment type="function">
    <text evidence="9">Catalyzes the formation of dTDP-glucose, from dTTP and glucose 1-phosphate, as well as its pyrophosphorolysis.</text>
</comment>